<evidence type="ECO:0000256" key="3">
    <source>
        <dbReference type="ARBA" id="ARBA00022692"/>
    </source>
</evidence>
<evidence type="ECO:0000256" key="6">
    <source>
        <dbReference type="SAM" id="Phobius"/>
    </source>
</evidence>
<organism evidence="7 8">
    <name type="scientific">Geobacillus kaustophilus</name>
    <dbReference type="NCBI Taxonomy" id="1462"/>
    <lineage>
        <taxon>Bacteria</taxon>
        <taxon>Bacillati</taxon>
        <taxon>Bacillota</taxon>
        <taxon>Bacilli</taxon>
        <taxon>Bacillales</taxon>
        <taxon>Anoxybacillaceae</taxon>
        <taxon>Geobacillus</taxon>
        <taxon>Geobacillus thermoleovorans group</taxon>
    </lineage>
</organism>
<proteinExistence type="predicted"/>
<gene>
    <name evidence="7" type="ORF">LG52_3651</name>
</gene>
<keyword evidence="4 6" id="KW-1133">Transmembrane helix</keyword>
<dbReference type="OrthoDB" id="9775950at2"/>
<dbReference type="Pfam" id="PF01943">
    <property type="entry name" value="Polysacc_synt"/>
    <property type="match status" value="1"/>
</dbReference>
<reference evidence="7 8" key="1">
    <citation type="submission" date="2015-01" db="EMBL/GenBank/DDBJ databases">
        <authorList>
            <person name="Filippidou S."/>
            <person name="Jeanneret N."/>
            <person name="Russel-Delif L."/>
            <person name="Junier T."/>
            <person name="Wunderlin T."/>
            <person name="Molina V."/>
            <person name="Johnson S.L."/>
            <person name="Davenport K.W."/>
            <person name="Chain P.S."/>
            <person name="Dorador C."/>
            <person name="Junier P."/>
        </authorList>
    </citation>
    <scope>NUCLEOTIDE SEQUENCE [LARGE SCALE GENOMIC DNA]</scope>
    <source>
        <strain evidence="7 8">Et7/4</strain>
    </source>
</reference>
<evidence type="ECO:0000256" key="2">
    <source>
        <dbReference type="ARBA" id="ARBA00022475"/>
    </source>
</evidence>
<feature type="transmembrane region" description="Helical" evidence="6">
    <location>
        <begin position="85"/>
        <end position="108"/>
    </location>
</feature>
<evidence type="ECO:0000256" key="5">
    <source>
        <dbReference type="ARBA" id="ARBA00023136"/>
    </source>
</evidence>
<dbReference type="InterPro" id="IPR024923">
    <property type="entry name" value="PG_synth_SpoVB"/>
</dbReference>
<evidence type="ECO:0000256" key="4">
    <source>
        <dbReference type="ARBA" id="ARBA00022989"/>
    </source>
</evidence>
<comment type="subcellular location">
    <subcellularLocation>
        <location evidence="1">Cell membrane</location>
        <topology evidence="1">Multi-pass membrane protein</topology>
    </subcellularLocation>
</comment>
<dbReference type="InterPro" id="IPR050833">
    <property type="entry name" value="Poly_Biosynth_Transport"/>
</dbReference>
<feature type="transmembrane region" description="Helical" evidence="6">
    <location>
        <begin position="350"/>
        <end position="372"/>
    </location>
</feature>
<feature type="transmembrane region" description="Helical" evidence="6">
    <location>
        <begin position="159"/>
        <end position="177"/>
    </location>
</feature>
<dbReference type="CDD" id="cd13124">
    <property type="entry name" value="MATE_SpoVB_like"/>
    <property type="match status" value="1"/>
</dbReference>
<dbReference type="PIRSF" id="PIRSF038958">
    <property type="entry name" value="PG_synth_SpoVB"/>
    <property type="match status" value="1"/>
</dbReference>
<dbReference type="GO" id="GO:0005886">
    <property type="term" value="C:plasma membrane"/>
    <property type="evidence" value="ECO:0007669"/>
    <property type="project" value="UniProtKB-SubCell"/>
</dbReference>
<dbReference type="AlphaFoldDB" id="A0A0D8BRX9"/>
<feature type="transmembrane region" description="Helical" evidence="6">
    <location>
        <begin position="47"/>
        <end position="64"/>
    </location>
</feature>
<keyword evidence="3 6" id="KW-0812">Transmembrane</keyword>
<dbReference type="PANTHER" id="PTHR30250">
    <property type="entry name" value="PST FAMILY PREDICTED COLANIC ACID TRANSPORTER"/>
    <property type="match status" value="1"/>
</dbReference>
<keyword evidence="2" id="KW-1003">Cell membrane</keyword>
<feature type="transmembrane region" description="Helical" evidence="6">
    <location>
        <begin position="120"/>
        <end position="138"/>
    </location>
</feature>
<keyword evidence="5 6" id="KW-0472">Membrane</keyword>
<feature type="transmembrane region" description="Helical" evidence="6">
    <location>
        <begin position="225"/>
        <end position="249"/>
    </location>
</feature>
<name>A0A0D8BRX9_GEOKU</name>
<dbReference type="PATRIC" id="fig|1462.6.peg.4002"/>
<protein>
    <submittedName>
        <fullName evidence="7">Polysaccharide biosynthesis family protein</fullName>
    </submittedName>
</protein>
<evidence type="ECO:0000313" key="8">
    <source>
        <dbReference type="Proteomes" id="UP000032522"/>
    </source>
</evidence>
<feature type="transmembrane region" description="Helical" evidence="6">
    <location>
        <begin position="183"/>
        <end position="205"/>
    </location>
</feature>
<feature type="transmembrane region" description="Helical" evidence="6">
    <location>
        <begin position="468"/>
        <end position="490"/>
    </location>
</feature>
<feature type="transmembrane region" description="Helical" evidence="6">
    <location>
        <begin position="405"/>
        <end position="426"/>
    </location>
</feature>
<feature type="transmembrane region" description="Helical" evidence="6">
    <location>
        <begin position="315"/>
        <end position="338"/>
    </location>
</feature>
<dbReference type="EMBL" id="JYBP01000003">
    <property type="protein sequence ID" value="KJE26172.1"/>
    <property type="molecule type" value="Genomic_DNA"/>
</dbReference>
<dbReference type="RefSeq" id="WP_044732968.1">
    <property type="nucleotide sequence ID" value="NZ_JYBP01000003.1"/>
</dbReference>
<feature type="transmembrane region" description="Helical" evidence="6">
    <location>
        <begin position="438"/>
        <end position="456"/>
    </location>
</feature>
<dbReference type="InterPro" id="IPR002797">
    <property type="entry name" value="Polysacc_synth"/>
</dbReference>
<sequence>MGNVWKGAAILTAAALAAKLLSALYRVPYQNMVGDIGFYIYQQVYPIYGIVVALSLTGYPVAVSKLVAERLAGQDEAGAAASVRVALLVLSVLGVILFASLYLGAGVIASAMGDGRLTPLVRLLSFSFLLFPPIALLRGYFQGWHDMTPTAASQVGEQFVRVTAILGLSYGAVQRGADVYACGMAAVAGTLVGMAAALFILLFFLSRRRRLKTAGRTPPAWDRQVGRRLLAAGTVICLTNMALTLIPLVDSFLFVPLLQEAGARLDEVQRLKGVYDRGQPLIQLGTVVGTSFSLALVPLISGARRQGAIFAYGALSIRLAVVIGLGASLGLICLIRPINAMLFENDYGSSVLAVLSSSVFFTTIALTASALLQGMGREWTAAAGVALAVAGKAALMHWLAPRFGALGAAAATTGAYALMAGFLYAFLPREYRTAGRKYMYPTVKAAVMMAAVLHGYRWLMDSSSEGRLWAAAEALGGVAIGAVVYLACIVEGHVFSEQELAAFPLANKFRLRLGGR</sequence>
<accession>A0A0D8BRX9</accession>
<comment type="caution">
    <text evidence="7">The sequence shown here is derived from an EMBL/GenBank/DDBJ whole genome shotgun (WGS) entry which is preliminary data.</text>
</comment>
<dbReference type="Proteomes" id="UP000032522">
    <property type="component" value="Unassembled WGS sequence"/>
</dbReference>
<evidence type="ECO:0000256" key="1">
    <source>
        <dbReference type="ARBA" id="ARBA00004651"/>
    </source>
</evidence>
<evidence type="ECO:0000313" key="7">
    <source>
        <dbReference type="EMBL" id="KJE26172.1"/>
    </source>
</evidence>
<dbReference type="PANTHER" id="PTHR30250:SF29">
    <property type="entry name" value="POLYSACCHARIDE BIOSYNTHESIS PROTEIN C-TERMINAL DOMAIN-CONTAINING PROTEIN"/>
    <property type="match status" value="1"/>
</dbReference>
<feature type="transmembrane region" description="Helical" evidence="6">
    <location>
        <begin position="379"/>
        <end position="399"/>
    </location>
</feature>
<feature type="transmembrane region" description="Helical" evidence="6">
    <location>
        <begin position="281"/>
        <end position="303"/>
    </location>
</feature>